<dbReference type="Proteomes" id="UP000215902">
    <property type="component" value="Unassembled WGS sequence"/>
</dbReference>
<dbReference type="AlphaFoldDB" id="A0A267EMJ0"/>
<dbReference type="PANTHER" id="PTHR10828">
    <property type="entry name" value="M-PHASE INDUCER PHOSPHATASE DUAL SPECIFICITY PHOSPHATASE CDC25"/>
    <property type="match status" value="1"/>
</dbReference>
<dbReference type="EMBL" id="NIVC01001974">
    <property type="protein sequence ID" value="PAA62097.1"/>
    <property type="molecule type" value="Genomic_DNA"/>
</dbReference>
<dbReference type="GO" id="GO:0110032">
    <property type="term" value="P:positive regulation of G2/MI transition of meiotic cell cycle"/>
    <property type="evidence" value="ECO:0007669"/>
    <property type="project" value="TreeGrafter"/>
</dbReference>
<accession>A0A267EMJ0</accession>
<dbReference type="GO" id="GO:0000086">
    <property type="term" value="P:G2/M transition of mitotic cell cycle"/>
    <property type="evidence" value="ECO:0007669"/>
    <property type="project" value="TreeGrafter"/>
</dbReference>
<evidence type="ECO:0000256" key="6">
    <source>
        <dbReference type="ARBA" id="ARBA00023306"/>
    </source>
</evidence>
<dbReference type="GO" id="GO:0051301">
    <property type="term" value="P:cell division"/>
    <property type="evidence" value="ECO:0007669"/>
    <property type="project" value="UniProtKB-KW"/>
</dbReference>
<dbReference type="GO" id="GO:0010971">
    <property type="term" value="P:positive regulation of G2/M transition of mitotic cell cycle"/>
    <property type="evidence" value="ECO:0007669"/>
    <property type="project" value="TreeGrafter"/>
</dbReference>
<name>A0A267EMJ0_9PLAT</name>
<feature type="domain" description="Rhodanese" evidence="7">
    <location>
        <begin position="329"/>
        <end position="435"/>
    </location>
</feature>
<gene>
    <name evidence="8" type="ORF">BOX15_Mlig027994g1</name>
</gene>
<evidence type="ECO:0000313" key="8">
    <source>
        <dbReference type="EMBL" id="PAA62097.1"/>
    </source>
</evidence>
<dbReference type="Pfam" id="PF00581">
    <property type="entry name" value="Rhodanese"/>
    <property type="match status" value="1"/>
</dbReference>
<dbReference type="GO" id="GO:0005634">
    <property type="term" value="C:nucleus"/>
    <property type="evidence" value="ECO:0007669"/>
    <property type="project" value="TreeGrafter"/>
</dbReference>
<dbReference type="PROSITE" id="PS50206">
    <property type="entry name" value="RHODANESE_3"/>
    <property type="match status" value="1"/>
</dbReference>
<dbReference type="EC" id="3.1.3.48" evidence="2"/>
<proteinExistence type="inferred from homology"/>
<evidence type="ECO:0000256" key="4">
    <source>
        <dbReference type="ARBA" id="ARBA00022801"/>
    </source>
</evidence>
<dbReference type="InterPro" id="IPR000751">
    <property type="entry name" value="MPI_Phosphatase"/>
</dbReference>
<dbReference type="InterPro" id="IPR001763">
    <property type="entry name" value="Rhodanese-like_dom"/>
</dbReference>
<organism evidence="8 9">
    <name type="scientific">Macrostomum lignano</name>
    <dbReference type="NCBI Taxonomy" id="282301"/>
    <lineage>
        <taxon>Eukaryota</taxon>
        <taxon>Metazoa</taxon>
        <taxon>Spiralia</taxon>
        <taxon>Lophotrochozoa</taxon>
        <taxon>Platyhelminthes</taxon>
        <taxon>Rhabditophora</taxon>
        <taxon>Macrostomorpha</taxon>
        <taxon>Macrostomida</taxon>
        <taxon>Macrostomidae</taxon>
        <taxon>Macrostomum</taxon>
    </lineage>
</organism>
<dbReference type="Gene3D" id="3.40.250.10">
    <property type="entry name" value="Rhodanese-like domain"/>
    <property type="match status" value="1"/>
</dbReference>
<keyword evidence="4" id="KW-0378">Hydrolase</keyword>
<dbReference type="PRINTS" id="PR00716">
    <property type="entry name" value="MPIPHPHTASE"/>
</dbReference>
<evidence type="ECO:0000256" key="2">
    <source>
        <dbReference type="ARBA" id="ARBA00013064"/>
    </source>
</evidence>
<dbReference type="InterPro" id="IPR036873">
    <property type="entry name" value="Rhodanese-like_dom_sf"/>
</dbReference>
<evidence type="ECO:0000256" key="5">
    <source>
        <dbReference type="ARBA" id="ARBA00022912"/>
    </source>
</evidence>
<dbReference type="SUPFAM" id="SSF52821">
    <property type="entry name" value="Rhodanese/Cell cycle control phosphatase"/>
    <property type="match status" value="1"/>
</dbReference>
<protein>
    <recommendedName>
        <fullName evidence="2">protein-tyrosine-phosphatase</fullName>
        <ecNumber evidence="2">3.1.3.48</ecNumber>
    </recommendedName>
</protein>
<evidence type="ECO:0000259" key="7">
    <source>
        <dbReference type="PROSITE" id="PS50206"/>
    </source>
</evidence>
<comment type="similarity">
    <text evidence="1">Belongs to the MPI phosphatase family.</text>
</comment>
<keyword evidence="5" id="KW-0904">Protein phosphatase</keyword>
<sequence length="488" mass="53023">MLQNLEENHHHYSTTESSECQYFNNSKRGDSNYSNCKQQQDQKYRSFNFETDLDSSFNNFDDELLNQLAPALHSIGLSPCGNPTTPEMPADSQCHCGQSDIAGNANADGLSSSVCRQQILCSRSCSSSSSSGIASISSIADDSASALSSSLSAATRRRLSHDRPAPAGPTVAAVAAAALLNEVAQRRRRTSASSIDSLNFAAAAGDAAPPSRTSLLLTPRAPWPPQLHRSHSASCQISCYSSASTKPDAAATSSANQLTAAVSASCGSASWQVGAEEDWRLANEQLCQPLLPAVSAADGRPADGRFGICEISPETLASALTGKLDSALDGHSLVIVDCRFPYEWSAGRVKGAINIYMPDQLLEMMFEQRMRSQVVLVFYCEFSSERAPRLAGLLRGSDRQRSLLQGLYPSLLYPQLCLLRGGYRAFNSDWPDLCQPSGYVKMSEPAYAAECASCVSQLNAWERMKHQQRRRNFRRQRLVRNLSDCSMD</sequence>
<dbReference type="SMART" id="SM00450">
    <property type="entry name" value="RHOD"/>
    <property type="match status" value="1"/>
</dbReference>
<dbReference type="STRING" id="282301.A0A267EMJ0"/>
<evidence type="ECO:0000256" key="3">
    <source>
        <dbReference type="ARBA" id="ARBA00022618"/>
    </source>
</evidence>
<evidence type="ECO:0000256" key="1">
    <source>
        <dbReference type="ARBA" id="ARBA00011065"/>
    </source>
</evidence>
<keyword evidence="9" id="KW-1185">Reference proteome</keyword>
<dbReference type="OrthoDB" id="9999371at2759"/>
<keyword evidence="6" id="KW-0131">Cell cycle</keyword>
<evidence type="ECO:0000313" key="9">
    <source>
        <dbReference type="Proteomes" id="UP000215902"/>
    </source>
</evidence>
<comment type="caution">
    <text evidence="8">The sequence shown here is derived from an EMBL/GenBank/DDBJ whole genome shotgun (WGS) entry which is preliminary data.</text>
</comment>
<keyword evidence="3" id="KW-0132">Cell division</keyword>
<dbReference type="GO" id="GO:0005737">
    <property type="term" value="C:cytoplasm"/>
    <property type="evidence" value="ECO:0007669"/>
    <property type="project" value="TreeGrafter"/>
</dbReference>
<reference evidence="8 9" key="1">
    <citation type="submission" date="2017-06" db="EMBL/GenBank/DDBJ databases">
        <title>A platform for efficient transgenesis in Macrostomum lignano, a flatworm model organism for stem cell research.</title>
        <authorList>
            <person name="Berezikov E."/>
        </authorList>
    </citation>
    <scope>NUCLEOTIDE SEQUENCE [LARGE SCALE GENOMIC DNA]</scope>
    <source>
        <strain evidence="8">DV1</strain>
        <tissue evidence="8">Whole organism</tissue>
    </source>
</reference>
<dbReference type="GO" id="GO:0004725">
    <property type="term" value="F:protein tyrosine phosphatase activity"/>
    <property type="evidence" value="ECO:0007669"/>
    <property type="project" value="UniProtKB-EC"/>
</dbReference>
<dbReference type="PANTHER" id="PTHR10828:SF17">
    <property type="entry name" value="PROTEIN-TYROSINE-PHOSPHATASE"/>
    <property type="match status" value="1"/>
</dbReference>